<gene>
    <name evidence="1" type="ORF">Terrestrivirus11_20</name>
</gene>
<dbReference type="EMBL" id="MK071989">
    <property type="protein sequence ID" value="AYV76679.1"/>
    <property type="molecule type" value="Genomic_DNA"/>
</dbReference>
<organism evidence="1">
    <name type="scientific">Terrestrivirus sp</name>
    <dbReference type="NCBI Taxonomy" id="2487775"/>
    <lineage>
        <taxon>Viruses</taxon>
        <taxon>Varidnaviria</taxon>
        <taxon>Bamfordvirae</taxon>
        <taxon>Nucleocytoviricota</taxon>
        <taxon>Megaviricetes</taxon>
        <taxon>Imitervirales</taxon>
        <taxon>Mimiviridae</taxon>
        <taxon>Klosneuvirinae</taxon>
    </lineage>
</organism>
<reference evidence="1" key="1">
    <citation type="submission" date="2018-10" db="EMBL/GenBank/DDBJ databases">
        <title>Hidden diversity of soil giant viruses.</title>
        <authorList>
            <person name="Schulz F."/>
            <person name="Alteio L."/>
            <person name="Goudeau D."/>
            <person name="Ryan E.M."/>
            <person name="Malmstrom R.R."/>
            <person name="Blanchard J."/>
            <person name="Woyke T."/>
        </authorList>
    </citation>
    <scope>NUCLEOTIDE SEQUENCE</scope>
    <source>
        <strain evidence="1">TEV1</strain>
    </source>
</reference>
<accession>A0A3G4ZTA6</accession>
<protein>
    <submittedName>
        <fullName evidence="1">Uncharacterized protein</fullName>
    </submittedName>
</protein>
<evidence type="ECO:0000313" key="1">
    <source>
        <dbReference type="EMBL" id="AYV76679.1"/>
    </source>
</evidence>
<proteinExistence type="predicted"/>
<name>A0A3G4ZTA6_9VIRU</name>
<sequence length="263" mass="31453">MESYNKPYPKSKNNFQCIGPCYQAGTTIVHPVTLEYVTDRNNPFCPVRQWELIDRDTGKKTTLTTDICYQPTETKDLSGKEFEINILTPNIDFNDAQFLKIYYNIYSYEDAISFVSEKKYLPAFTKLRIIDCALAAYGKDLNIIDHRTVDFFIEMINKIWMPEIYKNIEKYVDMHDGKIRLSRQHDQHDQQDQQEEKEINQDDAKIKYNFIKSKFITNDEIFKFLMKYLKHRKDKWTEIQHHVMNIRNDLIVYIENKIKNTVE</sequence>